<comment type="caution">
    <text evidence="1">The sequence shown here is derived from an EMBL/GenBank/DDBJ whole genome shotgun (WGS) entry which is preliminary data.</text>
</comment>
<accession>A0A8J8NAQ8</accession>
<keyword evidence="2" id="KW-1185">Reference proteome</keyword>
<dbReference type="EMBL" id="RRYP01029770">
    <property type="protein sequence ID" value="TNV71491.1"/>
    <property type="molecule type" value="Genomic_DNA"/>
</dbReference>
<dbReference type="Proteomes" id="UP000785679">
    <property type="component" value="Unassembled WGS sequence"/>
</dbReference>
<organism evidence="1 2">
    <name type="scientific">Halteria grandinella</name>
    <dbReference type="NCBI Taxonomy" id="5974"/>
    <lineage>
        <taxon>Eukaryota</taxon>
        <taxon>Sar</taxon>
        <taxon>Alveolata</taxon>
        <taxon>Ciliophora</taxon>
        <taxon>Intramacronucleata</taxon>
        <taxon>Spirotrichea</taxon>
        <taxon>Stichotrichia</taxon>
        <taxon>Sporadotrichida</taxon>
        <taxon>Halteriidae</taxon>
        <taxon>Halteria</taxon>
    </lineage>
</organism>
<reference evidence="1" key="1">
    <citation type="submission" date="2019-06" db="EMBL/GenBank/DDBJ databases">
        <authorList>
            <person name="Zheng W."/>
        </authorList>
    </citation>
    <scope>NUCLEOTIDE SEQUENCE</scope>
    <source>
        <strain evidence="1">QDHG01</strain>
    </source>
</reference>
<evidence type="ECO:0000313" key="1">
    <source>
        <dbReference type="EMBL" id="TNV71491.1"/>
    </source>
</evidence>
<gene>
    <name evidence="1" type="ORF">FGO68_gene9557</name>
</gene>
<sequence length="86" mass="10367">MKFVSFRRFSTGLYDKTANFNICRYFGLKTQSTKFFKAVHCWFTHHQQFQRSMYEICIVQEVFNLLIRNQCKSKALKSLESELRVL</sequence>
<name>A0A8J8NAQ8_HALGN</name>
<protein>
    <submittedName>
        <fullName evidence="1">Uncharacterized protein</fullName>
    </submittedName>
</protein>
<proteinExistence type="predicted"/>
<dbReference type="AlphaFoldDB" id="A0A8J8NAQ8"/>
<evidence type="ECO:0000313" key="2">
    <source>
        <dbReference type="Proteomes" id="UP000785679"/>
    </source>
</evidence>